<feature type="transmembrane region" description="Helical" evidence="8">
    <location>
        <begin position="469"/>
        <end position="493"/>
    </location>
</feature>
<evidence type="ECO:0000256" key="6">
    <source>
        <dbReference type="ARBA" id="ARBA00023136"/>
    </source>
</evidence>
<evidence type="ECO:0000313" key="9">
    <source>
        <dbReference type="EMBL" id="NZA04606.1"/>
    </source>
</evidence>
<feature type="transmembrane region" description="Helical" evidence="8">
    <location>
        <begin position="224"/>
        <end position="248"/>
    </location>
</feature>
<dbReference type="RefSeq" id="WP_005691487.1">
    <property type="nucleotide sequence ID" value="NZ_CABFNI010000008.1"/>
</dbReference>
<feature type="transmembrane region" description="Helical" evidence="8">
    <location>
        <begin position="183"/>
        <end position="212"/>
    </location>
</feature>
<feature type="transmembrane region" description="Helical" evidence="8">
    <location>
        <begin position="50"/>
        <end position="80"/>
    </location>
</feature>
<comment type="similarity">
    <text evidence="2">Belongs to the SLC13A/DASS transporter (TC 2.A.47) family. NADC subfamily.</text>
</comment>
<dbReference type="GO" id="GO:1905039">
    <property type="term" value="P:carboxylic acid transmembrane transport"/>
    <property type="evidence" value="ECO:0007669"/>
    <property type="project" value="UniProtKB-ARBA"/>
</dbReference>
<dbReference type="AlphaFoldDB" id="A0A249DCG8"/>
<evidence type="ECO:0000313" key="13">
    <source>
        <dbReference type="Proteomes" id="UP000307517"/>
    </source>
</evidence>
<dbReference type="GO" id="GO:0005886">
    <property type="term" value="C:plasma membrane"/>
    <property type="evidence" value="ECO:0007669"/>
    <property type="project" value="TreeGrafter"/>
</dbReference>
<gene>
    <name evidence="10" type="ORF">CYJ91_11645</name>
    <name evidence="11" type="ORF">E6L36_13125</name>
    <name evidence="9" type="ORF">H0N82_05675</name>
</gene>
<organism evidence="9 14">
    <name type="scientific">Lacticaseibacillus rhamnosus</name>
    <name type="common">Lactobacillus rhamnosus</name>
    <dbReference type="NCBI Taxonomy" id="47715"/>
    <lineage>
        <taxon>Bacteria</taxon>
        <taxon>Bacillati</taxon>
        <taxon>Bacillota</taxon>
        <taxon>Bacilli</taxon>
        <taxon>Lactobacillales</taxon>
        <taxon>Lactobacillaceae</taxon>
        <taxon>Lacticaseibacillus</taxon>
    </lineage>
</organism>
<dbReference type="EMBL" id="SSHM01000001">
    <property type="protein sequence ID" value="THC81222.1"/>
    <property type="molecule type" value="Genomic_DNA"/>
</dbReference>
<feature type="transmembrane region" description="Helical" evidence="8">
    <location>
        <begin position="92"/>
        <end position="112"/>
    </location>
</feature>
<dbReference type="Proteomes" id="UP000307517">
    <property type="component" value="Unassembled WGS sequence"/>
</dbReference>
<keyword evidence="5 8" id="KW-1133">Transmembrane helix</keyword>
<feature type="transmembrane region" description="Helical" evidence="8">
    <location>
        <begin position="411"/>
        <end position="443"/>
    </location>
</feature>
<feature type="transmembrane region" description="Helical" evidence="8">
    <location>
        <begin position="277"/>
        <end position="299"/>
    </location>
</feature>
<accession>A0A249DCG8</accession>
<feature type="transmembrane region" description="Helical" evidence="8">
    <location>
        <begin position="345"/>
        <end position="363"/>
    </location>
</feature>
<dbReference type="InterPro" id="IPR001898">
    <property type="entry name" value="SLC13A/DASS"/>
</dbReference>
<evidence type="ECO:0000256" key="2">
    <source>
        <dbReference type="ARBA" id="ARBA00006772"/>
    </source>
</evidence>
<feature type="transmembrane region" description="Helical" evidence="8">
    <location>
        <begin position="21"/>
        <end position="38"/>
    </location>
</feature>
<reference evidence="9 14" key="3">
    <citation type="submission" date="2020-07" db="EMBL/GenBank/DDBJ databases">
        <title>Organ Donor 1.</title>
        <authorList>
            <person name="Marsh A.J."/>
            <person name="Azcarate-Peril M.A."/>
        </authorList>
    </citation>
    <scope>NUCLEOTIDE SEQUENCE [LARGE SCALE GENOMIC DNA]</scope>
    <source>
        <strain evidence="9 14">AMC0712</strain>
    </source>
</reference>
<comment type="subcellular location">
    <subcellularLocation>
        <location evidence="1">Membrane</location>
        <topology evidence="1">Multi-pass membrane protein</topology>
    </subcellularLocation>
</comment>
<evidence type="ECO:0000256" key="3">
    <source>
        <dbReference type="ARBA" id="ARBA00020150"/>
    </source>
</evidence>
<name>A0A249DCG8_LACRH</name>
<dbReference type="PANTHER" id="PTHR10283">
    <property type="entry name" value="SOLUTE CARRIER FAMILY 13 MEMBER"/>
    <property type="match status" value="1"/>
</dbReference>
<keyword evidence="6 8" id="KW-0472">Membrane</keyword>
<evidence type="ECO:0000256" key="7">
    <source>
        <dbReference type="ARBA" id="ARBA00031174"/>
    </source>
</evidence>
<dbReference type="GO" id="GO:0008514">
    <property type="term" value="F:organic anion transmembrane transporter activity"/>
    <property type="evidence" value="ECO:0007669"/>
    <property type="project" value="UniProtKB-ARBA"/>
</dbReference>
<dbReference type="GeneID" id="69830967"/>
<keyword evidence="4 8" id="KW-0812">Transmembrane</keyword>
<dbReference type="EMBL" id="JACCKI010000003">
    <property type="protein sequence ID" value="NZA04606.1"/>
    <property type="molecule type" value="Genomic_DNA"/>
</dbReference>
<evidence type="ECO:0000313" key="12">
    <source>
        <dbReference type="Proteomes" id="UP000234212"/>
    </source>
</evidence>
<dbReference type="PANTHER" id="PTHR10283:SF82">
    <property type="entry name" value="SOLUTE CARRIER FAMILY 13 MEMBER 2"/>
    <property type="match status" value="1"/>
</dbReference>
<evidence type="ECO:0000256" key="4">
    <source>
        <dbReference type="ARBA" id="ARBA00022692"/>
    </source>
</evidence>
<feature type="transmembrane region" description="Helical" evidence="8">
    <location>
        <begin position="305"/>
        <end position="325"/>
    </location>
</feature>
<evidence type="ECO:0000313" key="10">
    <source>
        <dbReference type="EMBL" id="PLA55972.1"/>
    </source>
</evidence>
<evidence type="ECO:0000256" key="1">
    <source>
        <dbReference type="ARBA" id="ARBA00004141"/>
    </source>
</evidence>
<evidence type="ECO:0000256" key="8">
    <source>
        <dbReference type="SAM" id="Phobius"/>
    </source>
</evidence>
<dbReference type="Proteomes" id="UP000234212">
    <property type="component" value="Unassembled WGS sequence"/>
</dbReference>
<reference evidence="10 12" key="1">
    <citation type="submission" date="2017-12" db="EMBL/GenBank/DDBJ databases">
        <title>Phylogenetic diversity of female urinary microbiome.</title>
        <authorList>
            <person name="Thomas-White K."/>
            <person name="Wolfe A.J."/>
        </authorList>
    </citation>
    <scope>NUCLEOTIDE SEQUENCE [LARGE SCALE GENOMIC DNA]</scope>
    <source>
        <strain evidence="10 12">UMB0004</strain>
    </source>
</reference>
<evidence type="ECO:0000313" key="11">
    <source>
        <dbReference type="EMBL" id="THC81222.1"/>
    </source>
</evidence>
<dbReference type="EMBL" id="PKJX01000006">
    <property type="protein sequence ID" value="PLA55972.1"/>
    <property type="molecule type" value="Genomic_DNA"/>
</dbReference>
<proteinExistence type="inferred from homology"/>
<reference evidence="11 13" key="2">
    <citation type="submission" date="2019-04" db="EMBL/GenBank/DDBJ databases">
        <title>Genome Announcement to Ensure Probiotic Safety of Lactobacillus rhamnosus UBLR-58.</title>
        <authorList>
            <person name="Sulthana A."/>
            <person name="Lakshmi S.G."/>
            <person name="Madempudi R.S."/>
        </authorList>
    </citation>
    <scope>NUCLEOTIDE SEQUENCE [LARGE SCALE GENOMIC DNA]</scope>
    <source>
        <strain evidence="11 13">UBLR-58</strain>
    </source>
</reference>
<dbReference type="Proteomes" id="UP000552935">
    <property type="component" value="Unassembled WGS sequence"/>
</dbReference>
<evidence type="ECO:0000313" key="14">
    <source>
        <dbReference type="Proteomes" id="UP000552935"/>
    </source>
</evidence>
<feature type="transmembrane region" description="Helical" evidence="8">
    <location>
        <begin position="375"/>
        <end position="399"/>
    </location>
</feature>
<feature type="transmembrane region" description="Helical" evidence="8">
    <location>
        <begin position="135"/>
        <end position="162"/>
    </location>
</feature>
<evidence type="ECO:0000256" key="5">
    <source>
        <dbReference type="ARBA" id="ARBA00022989"/>
    </source>
</evidence>
<dbReference type="Pfam" id="PF00939">
    <property type="entry name" value="Na_sulph_symp"/>
    <property type="match status" value="1"/>
</dbReference>
<protein>
    <recommendedName>
        <fullName evidence="3">Sodium-dependent dicarboxylate transporter SdcS</fullName>
    </recommendedName>
    <alternativeName>
        <fullName evidence="7">Na(+)/dicarboxylate symporter</fullName>
    </alternativeName>
</protein>
<sequence length="494" mass="53874">MQTTAKAFSITEFLGKINSKKIMNVISFAFIFLFRFIPAPDGLSVDSMQMIGIFIGILLLWNFAGIGWTSLLCMTVIVIFQIMTQTEIFANGIGNWVNSFLYAFFMISYVMAETGLSKRIAIWSVSNKFASRGPWTFIVIFLFASVFLSAFMSQTAALLVFIPIAEELFKELGLKKGDRLPQMIILGLAMCVGIGSSMTPIGHAIVLIPLTFLARDTNINIDVVSYSIVGIITGLLVFIAFILIYKFFYRPDVNPLRNFDSNKLRRELPPMSKQEKITAFVFVSVIGIWIIQGTIGNFYPAFGAYMSSLGNAIPAFIGVILLCLISIDGKPIMDFKVASTQGVPWNTLIFNAAVLVLSTALVQDKLGITKYFAKIVGPVVGDFSSFLFVLVAMFLLVLLKQFISSTIMATVFYSLLIPLATALGNVNVAALTTLIAAGASYAWSTPPSTIPMALAGGSGWVDLKVMLRYGLALAVAGILILAFVGYPVASLIFN</sequence>
<comment type="caution">
    <text evidence="9">The sequence shown here is derived from an EMBL/GenBank/DDBJ whole genome shotgun (WGS) entry which is preliminary data.</text>
</comment>